<dbReference type="Proteomes" id="UP000270296">
    <property type="component" value="Unassembled WGS sequence"/>
</dbReference>
<organism evidence="3">
    <name type="scientific">Soboliphyme baturini</name>
    <dbReference type="NCBI Taxonomy" id="241478"/>
    <lineage>
        <taxon>Eukaryota</taxon>
        <taxon>Metazoa</taxon>
        <taxon>Ecdysozoa</taxon>
        <taxon>Nematoda</taxon>
        <taxon>Enoplea</taxon>
        <taxon>Dorylaimia</taxon>
        <taxon>Dioctophymatida</taxon>
        <taxon>Dioctophymatoidea</taxon>
        <taxon>Soboliphymatidae</taxon>
        <taxon>Soboliphyme</taxon>
    </lineage>
</organism>
<accession>A0A183IS98</accession>
<dbReference type="AlphaFoldDB" id="A0A183IS98"/>
<evidence type="ECO:0000313" key="2">
    <source>
        <dbReference type="Proteomes" id="UP000270296"/>
    </source>
</evidence>
<evidence type="ECO:0000313" key="1">
    <source>
        <dbReference type="EMBL" id="VDP10166.1"/>
    </source>
</evidence>
<reference evidence="1 2" key="2">
    <citation type="submission" date="2018-11" db="EMBL/GenBank/DDBJ databases">
        <authorList>
            <consortium name="Pathogen Informatics"/>
        </authorList>
    </citation>
    <scope>NUCLEOTIDE SEQUENCE [LARGE SCALE GENOMIC DNA]</scope>
</reference>
<proteinExistence type="predicted"/>
<dbReference type="EMBL" id="UZAM01009806">
    <property type="protein sequence ID" value="VDP10166.1"/>
    <property type="molecule type" value="Genomic_DNA"/>
</dbReference>
<sequence>MRAESSQTSSQPRFCIPVCRGNCLSRKQAIFLSLEAHPHPWTAVSIPTFKQGTVGTGLNNRHRLSLQSGNTSAVKWRRPIRSEERLILCALKVVEVCNMCENYPIDDLTERP</sequence>
<protein>
    <submittedName>
        <fullName evidence="1 3">Uncharacterized protein</fullName>
    </submittedName>
</protein>
<evidence type="ECO:0000313" key="3">
    <source>
        <dbReference type="WBParaSite" id="SBAD_0000674601-mRNA-1"/>
    </source>
</evidence>
<name>A0A183IS98_9BILA</name>
<keyword evidence="2" id="KW-1185">Reference proteome</keyword>
<reference evidence="3" key="1">
    <citation type="submission" date="2016-06" db="UniProtKB">
        <authorList>
            <consortium name="WormBaseParasite"/>
        </authorList>
    </citation>
    <scope>IDENTIFICATION</scope>
</reference>
<dbReference type="WBParaSite" id="SBAD_0000674601-mRNA-1">
    <property type="protein sequence ID" value="SBAD_0000674601-mRNA-1"/>
    <property type="gene ID" value="SBAD_0000674601"/>
</dbReference>
<gene>
    <name evidence="1" type="ORF">SBAD_LOCUS6495</name>
</gene>